<dbReference type="Proteomes" id="UP001596432">
    <property type="component" value="Unassembled WGS sequence"/>
</dbReference>
<keyword evidence="2" id="KW-0521">NADP</keyword>
<name>A0ABD5XYC3_9EURY</name>
<comment type="similarity">
    <text evidence="1">Belongs to the aldo/keto reductase family.</text>
</comment>
<dbReference type="PANTHER" id="PTHR43827">
    <property type="entry name" value="2,5-DIKETO-D-GLUCONIC ACID REDUCTASE"/>
    <property type="match status" value="1"/>
</dbReference>
<proteinExistence type="inferred from homology"/>
<evidence type="ECO:0000259" key="4">
    <source>
        <dbReference type="Pfam" id="PF00248"/>
    </source>
</evidence>
<accession>A0ABD5XYC3</accession>
<keyword evidence="6" id="KW-1185">Reference proteome</keyword>
<dbReference type="PRINTS" id="PR00069">
    <property type="entry name" value="ALDKETRDTASE"/>
</dbReference>
<dbReference type="PANTHER" id="PTHR43827:SF3">
    <property type="entry name" value="NADP-DEPENDENT OXIDOREDUCTASE DOMAIN-CONTAINING PROTEIN"/>
    <property type="match status" value="1"/>
</dbReference>
<feature type="domain" description="NADP-dependent oxidoreductase" evidence="4">
    <location>
        <begin position="32"/>
        <end position="277"/>
    </location>
</feature>
<dbReference type="EMBL" id="JBHTAS010000001">
    <property type="protein sequence ID" value="MFC7139636.1"/>
    <property type="molecule type" value="Genomic_DNA"/>
</dbReference>
<dbReference type="Pfam" id="PF00248">
    <property type="entry name" value="Aldo_ket_red"/>
    <property type="match status" value="1"/>
</dbReference>
<evidence type="ECO:0000256" key="1">
    <source>
        <dbReference type="ARBA" id="ARBA00007905"/>
    </source>
</evidence>
<dbReference type="InterPro" id="IPR020471">
    <property type="entry name" value="AKR"/>
</dbReference>
<evidence type="ECO:0000313" key="6">
    <source>
        <dbReference type="Proteomes" id="UP001596432"/>
    </source>
</evidence>
<dbReference type="GeneID" id="78819894"/>
<keyword evidence="3" id="KW-0560">Oxidoreductase</keyword>
<dbReference type="SUPFAM" id="SSF51430">
    <property type="entry name" value="NAD(P)-linked oxidoreductase"/>
    <property type="match status" value="1"/>
</dbReference>
<dbReference type="InterPro" id="IPR036812">
    <property type="entry name" value="NAD(P)_OxRdtase_dom_sf"/>
</dbReference>
<evidence type="ECO:0000256" key="2">
    <source>
        <dbReference type="ARBA" id="ARBA00022857"/>
    </source>
</evidence>
<evidence type="ECO:0000313" key="5">
    <source>
        <dbReference type="EMBL" id="MFC7139636.1"/>
    </source>
</evidence>
<reference evidence="5 6" key="1">
    <citation type="journal article" date="2019" name="Int. J. Syst. Evol. Microbiol.">
        <title>The Global Catalogue of Microorganisms (GCM) 10K type strain sequencing project: providing services to taxonomists for standard genome sequencing and annotation.</title>
        <authorList>
            <consortium name="The Broad Institute Genomics Platform"/>
            <consortium name="The Broad Institute Genome Sequencing Center for Infectious Disease"/>
            <person name="Wu L."/>
            <person name="Ma J."/>
        </authorList>
    </citation>
    <scope>NUCLEOTIDE SEQUENCE [LARGE SCALE GENOMIC DNA]</scope>
    <source>
        <strain evidence="5 6">XZYJT29</strain>
    </source>
</reference>
<protein>
    <submittedName>
        <fullName evidence="5">Aldo/keto reductase</fullName>
    </submittedName>
</protein>
<dbReference type="GO" id="GO:0016616">
    <property type="term" value="F:oxidoreductase activity, acting on the CH-OH group of donors, NAD or NADP as acceptor"/>
    <property type="evidence" value="ECO:0007669"/>
    <property type="project" value="UniProtKB-ARBA"/>
</dbReference>
<comment type="caution">
    <text evidence="5">The sequence shown here is derived from an EMBL/GenBank/DDBJ whole genome shotgun (WGS) entry which is preliminary data.</text>
</comment>
<gene>
    <name evidence="5" type="ORF">ACFQMA_07260</name>
</gene>
<dbReference type="PIRSF" id="PIRSF000097">
    <property type="entry name" value="AKR"/>
    <property type="match status" value="1"/>
</dbReference>
<dbReference type="RefSeq" id="WP_382261850.1">
    <property type="nucleotide sequence ID" value="NZ_CP118158.1"/>
</dbReference>
<dbReference type="Gene3D" id="3.20.20.100">
    <property type="entry name" value="NADP-dependent oxidoreductase domain"/>
    <property type="match status" value="1"/>
</dbReference>
<organism evidence="5 6">
    <name type="scientific">Halosimplex aquaticum</name>
    <dbReference type="NCBI Taxonomy" id="3026162"/>
    <lineage>
        <taxon>Archaea</taxon>
        <taxon>Methanobacteriati</taxon>
        <taxon>Methanobacteriota</taxon>
        <taxon>Stenosarchaea group</taxon>
        <taxon>Halobacteria</taxon>
        <taxon>Halobacteriales</taxon>
        <taxon>Haloarculaceae</taxon>
        <taxon>Halosimplex</taxon>
    </lineage>
</organism>
<dbReference type="InterPro" id="IPR023210">
    <property type="entry name" value="NADP_OxRdtase_dom"/>
</dbReference>
<evidence type="ECO:0000256" key="3">
    <source>
        <dbReference type="ARBA" id="ARBA00023002"/>
    </source>
</evidence>
<sequence length="292" mass="32902">MNPADVRIADTERALTSLSAPTTRGMPMLGIGTHHHATYDECLENVRQALQIGYRHIDTTVRREAYYNESAVGDAVAKSEVTREDIFVATKVDPADLNPRNIRISVEASLDRLGMEYVDMLYPRWPTDRYEAGETLDAFGTLYEEGLIGRIGVSNFTVELLKEALDVSEKPIFANQVEMHPLLPQEELRAFCARDDVDVELVAYSPLARSNVEDVDELQDVATKHEASPEQISLAWLREKGVSAIPRATTTEHLRENWLSLGVELDDKDMATLDSIEEHRRIVNPDDAPWNR</sequence>
<dbReference type="AlphaFoldDB" id="A0ABD5XYC3"/>